<dbReference type="InterPro" id="IPR004360">
    <property type="entry name" value="Glyas_Fos-R_dOase_dom"/>
</dbReference>
<keyword evidence="2" id="KW-0560">Oxidoreductase</keyword>
<dbReference type="AlphaFoldDB" id="A0A0F0GDN9"/>
<dbReference type="EMBL" id="JYJG01000431">
    <property type="protein sequence ID" value="KJK36478.1"/>
    <property type="molecule type" value="Genomic_DNA"/>
</dbReference>
<organism evidence="2 3">
    <name type="scientific">Lentzea aerocolonigenes</name>
    <name type="common">Lechevalieria aerocolonigenes</name>
    <name type="synonym">Saccharothrix aerocolonigenes</name>
    <dbReference type="NCBI Taxonomy" id="68170"/>
    <lineage>
        <taxon>Bacteria</taxon>
        <taxon>Bacillati</taxon>
        <taxon>Actinomycetota</taxon>
        <taxon>Actinomycetes</taxon>
        <taxon>Pseudonocardiales</taxon>
        <taxon>Pseudonocardiaceae</taxon>
        <taxon>Lentzea</taxon>
    </lineage>
</organism>
<sequence>MITHAHSVTINVRSLDDAVSFYVDVLGWEKRQDSDEAGMRWLTVAPPGAETAFALSLNDTPNVSFSTGCGISLITDDIDGDVAAFQEKGVQVKAAPETMPWGDRATWFSDPFGNEFFLVQPAP</sequence>
<accession>A0A0F0GDN9</accession>
<dbReference type="Gene3D" id="3.10.180.10">
    <property type="entry name" value="2,3-Dihydroxybiphenyl 1,2-Dioxygenase, domain 1"/>
    <property type="match status" value="1"/>
</dbReference>
<evidence type="ECO:0000259" key="1">
    <source>
        <dbReference type="PROSITE" id="PS51819"/>
    </source>
</evidence>
<dbReference type="eggNOG" id="COG0346">
    <property type="taxonomic scope" value="Bacteria"/>
</dbReference>
<dbReference type="STRING" id="68170.GCA_000974445_06360"/>
<comment type="caution">
    <text evidence="2">The sequence shown here is derived from an EMBL/GenBank/DDBJ whole genome shotgun (WGS) entry which is preliminary data.</text>
</comment>
<keyword evidence="2" id="KW-0223">Dioxygenase</keyword>
<dbReference type="PANTHER" id="PTHR36437:SF2">
    <property type="entry name" value="GLYOXALASE_BLEOMYCIN RESISTANCE PROTEIN_DIOXYGENASE"/>
    <property type="match status" value="1"/>
</dbReference>
<reference evidence="2 3" key="1">
    <citation type="submission" date="2015-02" db="EMBL/GenBank/DDBJ databases">
        <authorList>
            <person name="Ju K.-S."/>
            <person name="Doroghazi J.R."/>
            <person name="Metcalf W."/>
        </authorList>
    </citation>
    <scope>NUCLEOTIDE SEQUENCE [LARGE SCALE GENOMIC DNA]</scope>
    <source>
        <strain evidence="2 3">NRRL B-16140</strain>
    </source>
</reference>
<dbReference type="PANTHER" id="PTHR36437">
    <property type="entry name" value="GLYOXALASE/BLEOMYCIN RESISTANCE PROTEIN/DIOXYGENASE"/>
    <property type="match status" value="1"/>
</dbReference>
<dbReference type="PROSITE" id="PS51819">
    <property type="entry name" value="VOC"/>
    <property type="match status" value="1"/>
</dbReference>
<dbReference type="Pfam" id="PF00903">
    <property type="entry name" value="Glyoxalase"/>
    <property type="match status" value="1"/>
</dbReference>
<dbReference type="SUPFAM" id="SSF54593">
    <property type="entry name" value="Glyoxalase/Bleomycin resistance protein/Dihydroxybiphenyl dioxygenase"/>
    <property type="match status" value="1"/>
</dbReference>
<protein>
    <submittedName>
        <fullName evidence="2">Glyoxalase/bleomycin resistance protein/dioxygenase</fullName>
    </submittedName>
</protein>
<keyword evidence="3" id="KW-1185">Reference proteome</keyword>
<dbReference type="InterPro" id="IPR037523">
    <property type="entry name" value="VOC_core"/>
</dbReference>
<dbReference type="OrthoDB" id="9794917at2"/>
<evidence type="ECO:0000313" key="2">
    <source>
        <dbReference type="EMBL" id="KJK36478.1"/>
    </source>
</evidence>
<feature type="domain" description="VOC" evidence="1">
    <location>
        <begin position="4"/>
        <end position="121"/>
    </location>
</feature>
<dbReference type="GO" id="GO:0051213">
    <property type="term" value="F:dioxygenase activity"/>
    <property type="evidence" value="ECO:0007669"/>
    <property type="project" value="UniProtKB-KW"/>
</dbReference>
<evidence type="ECO:0000313" key="3">
    <source>
        <dbReference type="Proteomes" id="UP000033393"/>
    </source>
</evidence>
<dbReference type="Proteomes" id="UP000033393">
    <property type="component" value="Unassembled WGS sequence"/>
</dbReference>
<gene>
    <name evidence="2" type="ORF">UK23_42110</name>
</gene>
<dbReference type="PATRIC" id="fig|68170.10.peg.1526"/>
<dbReference type="InterPro" id="IPR029068">
    <property type="entry name" value="Glyas_Bleomycin-R_OHBP_Dase"/>
</dbReference>
<proteinExistence type="predicted"/>
<name>A0A0F0GDN9_LENAE</name>
<dbReference type="RefSeq" id="WP_045317422.1">
    <property type="nucleotide sequence ID" value="NZ_JYJG01000431.1"/>
</dbReference>